<dbReference type="InterPro" id="IPR044037">
    <property type="entry name" value="FANCL_d3"/>
</dbReference>
<keyword evidence="7" id="KW-1185">Reference proteome</keyword>
<name>A0AAW2GI14_9HYME</name>
<dbReference type="InterPro" id="IPR013083">
    <property type="entry name" value="Znf_RING/FYVE/PHD"/>
</dbReference>
<keyword evidence="4" id="KW-0175">Coiled coil</keyword>
<keyword evidence="2" id="KW-0862">Zinc</keyword>
<dbReference type="InterPro" id="IPR001841">
    <property type="entry name" value="Znf_RING"/>
</dbReference>
<evidence type="ECO:0000256" key="1">
    <source>
        <dbReference type="ARBA" id="ARBA00022771"/>
    </source>
</evidence>
<dbReference type="AlphaFoldDB" id="A0AAW2GI14"/>
<dbReference type="PROSITE" id="PS50089">
    <property type="entry name" value="ZF_RING_2"/>
    <property type="match status" value="1"/>
</dbReference>
<gene>
    <name evidence="6" type="ORF">PUN28_005488</name>
</gene>
<dbReference type="Gene3D" id="3.30.40.10">
    <property type="entry name" value="Zinc/RING finger domain, C3HC4 (zinc finger)"/>
    <property type="match status" value="1"/>
</dbReference>
<dbReference type="GO" id="GO:0061630">
    <property type="term" value="F:ubiquitin protein ligase activity"/>
    <property type="evidence" value="ECO:0007669"/>
    <property type="project" value="TreeGrafter"/>
</dbReference>
<dbReference type="EMBL" id="JADYXP020000004">
    <property type="protein sequence ID" value="KAL0127218.1"/>
    <property type="molecule type" value="Genomic_DNA"/>
</dbReference>
<organism evidence="6 7">
    <name type="scientific">Cardiocondyla obscurior</name>
    <dbReference type="NCBI Taxonomy" id="286306"/>
    <lineage>
        <taxon>Eukaryota</taxon>
        <taxon>Metazoa</taxon>
        <taxon>Ecdysozoa</taxon>
        <taxon>Arthropoda</taxon>
        <taxon>Hexapoda</taxon>
        <taxon>Insecta</taxon>
        <taxon>Pterygota</taxon>
        <taxon>Neoptera</taxon>
        <taxon>Endopterygota</taxon>
        <taxon>Hymenoptera</taxon>
        <taxon>Apocrita</taxon>
        <taxon>Aculeata</taxon>
        <taxon>Formicoidea</taxon>
        <taxon>Formicidae</taxon>
        <taxon>Myrmicinae</taxon>
        <taxon>Cardiocondyla</taxon>
    </lineage>
</organism>
<dbReference type="InterPro" id="IPR026848">
    <property type="entry name" value="Fancl"/>
</dbReference>
<feature type="domain" description="RING-type" evidence="5">
    <location>
        <begin position="334"/>
        <end position="391"/>
    </location>
</feature>
<dbReference type="PANTHER" id="PTHR13206">
    <property type="entry name" value="UBIQUITIN LIGASE PROTEIN PHF9 FANCONI ANEMIA GROUP L PROTEIN"/>
    <property type="match status" value="1"/>
</dbReference>
<reference evidence="6 7" key="1">
    <citation type="submission" date="2023-03" db="EMBL/GenBank/DDBJ databases">
        <title>High recombination rates correlate with genetic variation in Cardiocondyla obscurior ants.</title>
        <authorList>
            <person name="Errbii M."/>
        </authorList>
    </citation>
    <scope>NUCLEOTIDE SEQUENCE [LARGE SCALE GENOMIC DNA]</scope>
    <source>
        <strain evidence="6">Alpha-2009</strain>
        <tissue evidence="6">Whole body</tissue>
    </source>
</reference>
<keyword evidence="1 3" id="KW-0863">Zinc-finger</keyword>
<dbReference type="Gene3D" id="3.10.110.20">
    <property type="entry name" value="RWD domain-like"/>
    <property type="match status" value="1"/>
</dbReference>
<dbReference type="GO" id="GO:0043240">
    <property type="term" value="C:Fanconi anaemia nuclear complex"/>
    <property type="evidence" value="ECO:0007669"/>
    <property type="project" value="InterPro"/>
</dbReference>
<evidence type="ECO:0000313" key="6">
    <source>
        <dbReference type="EMBL" id="KAL0127218.1"/>
    </source>
</evidence>
<keyword evidence="1 3" id="KW-0479">Metal-binding</keyword>
<proteinExistence type="predicted"/>
<dbReference type="Pfam" id="PF18891">
    <property type="entry name" value="FANCL_d3"/>
    <property type="match status" value="1"/>
</dbReference>
<sequence length="399" mass="45396">MGTKRNYNCESIWNWHPEIVLVSKSPVTYKGFLIVSHSLYTSANTGCFRIKLKLIMPNYPSFCNAEISFGKQIAYLRNKEFSKDVKESMKSAQTVQSFLLQLQIIISKYIWNTDNNIDSKVETVNLLNDFVSRKNVLQDIKAALQSSSDVQLSCDGNLNIIKLSLRGISLKLKRCNNAGTPWKVVSSDLLDIPAFENLEMNVTSLSVAMTKLTWKVELLERAWEQLKEIDENCWVIDPPEPNKSHMYRRIHLSQSISVTITINPLSPTAVPTITFSGSDNEVKRQKDEVSNNIHNWNQECNIIENLKKLLNMYEFPEQQDSLDDVKGIISNCECGICFSEKSETDKLPDKICNNIKCMKHFHSACLSKWLQTNAGNQVVFGYIHGNCPHCKESISCPVE</sequence>
<feature type="coiled-coil region" evidence="4">
    <location>
        <begin position="279"/>
        <end position="306"/>
    </location>
</feature>
<evidence type="ECO:0000259" key="5">
    <source>
        <dbReference type="PROSITE" id="PS50089"/>
    </source>
</evidence>
<dbReference type="SUPFAM" id="SSF57850">
    <property type="entry name" value="RING/U-box"/>
    <property type="match status" value="1"/>
</dbReference>
<dbReference type="GO" id="GO:0036297">
    <property type="term" value="P:interstrand cross-link repair"/>
    <property type="evidence" value="ECO:0007669"/>
    <property type="project" value="InterPro"/>
</dbReference>
<evidence type="ECO:0000256" key="3">
    <source>
        <dbReference type="PROSITE-ProRule" id="PRU00175"/>
    </source>
</evidence>
<evidence type="ECO:0000256" key="2">
    <source>
        <dbReference type="ARBA" id="ARBA00022833"/>
    </source>
</evidence>
<dbReference type="SMART" id="SM01197">
    <property type="entry name" value="FANCL_C"/>
    <property type="match status" value="1"/>
</dbReference>
<dbReference type="GO" id="GO:0008270">
    <property type="term" value="F:zinc ion binding"/>
    <property type="evidence" value="ECO:0007669"/>
    <property type="project" value="UniProtKB-KW"/>
</dbReference>
<accession>A0AAW2GI14</accession>
<protein>
    <recommendedName>
        <fullName evidence="5">RING-type domain-containing protein</fullName>
    </recommendedName>
</protein>
<dbReference type="Proteomes" id="UP001430953">
    <property type="component" value="Unassembled WGS sequence"/>
</dbReference>
<dbReference type="GO" id="GO:0006513">
    <property type="term" value="P:protein monoubiquitination"/>
    <property type="evidence" value="ECO:0007669"/>
    <property type="project" value="TreeGrafter"/>
</dbReference>
<dbReference type="Pfam" id="PF11793">
    <property type="entry name" value="FANCL_C"/>
    <property type="match status" value="1"/>
</dbReference>
<evidence type="ECO:0000256" key="4">
    <source>
        <dbReference type="SAM" id="Coils"/>
    </source>
</evidence>
<dbReference type="PANTHER" id="PTHR13206:SF0">
    <property type="entry name" value="E3 UBIQUITIN-PROTEIN LIGASE FANCL"/>
    <property type="match status" value="1"/>
</dbReference>
<dbReference type="InterPro" id="IPR026850">
    <property type="entry name" value="FANCL_C"/>
</dbReference>
<dbReference type="InterPro" id="IPR043003">
    <property type="entry name" value="FANCL_d3_sf"/>
</dbReference>
<dbReference type="CDD" id="cd23832">
    <property type="entry name" value="DRWD-C_FANCL"/>
    <property type="match status" value="1"/>
</dbReference>
<evidence type="ECO:0000313" key="7">
    <source>
        <dbReference type="Proteomes" id="UP001430953"/>
    </source>
</evidence>
<comment type="caution">
    <text evidence="6">The sequence shown here is derived from an EMBL/GenBank/DDBJ whole genome shotgun (WGS) entry which is preliminary data.</text>
</comment>